<accession>A0A928UXD7</accession>
<sequence length="243" mass="28472">MIEGDEFYHNVDDKISFELYGDFSPYDSKSKKGVRMDKLYASDRKVLKEIGIEPKTVDFYFSGMPSMDPDYHVVLFKPKDSLLNRKRLIPQLKYNTNYFYRNFETKKYAIQYVVFPTKKGDIGFVYYDSKKSPTKDFNELIDKNIAIGKKFFPDRTDDGCEEEKGSIMVEIPEDLVSSVDYTLIKIYRKLSNGQKQLAVFNLRSPNERPYVAYRICAGDYEVQYTNIKEDILWKEDVAVTLDL</sequence>
<dbReference type="AlphaFoldDB" id="A0A928UXD7"/>
<gene>
    <name evidence="1" type="ORF">C4F49_06010</name>
</gene>
<dbReference type="Proteomes" id="UP000616201">
    <property type="component" value="Unassembled WGS sequence"/>
</dbReference>
<name>A0A928UXD7_9SPHI</name>
<evidence type="ECO:0000313" key="1">
    <source>
        <dbReference type="EMBL" id="MBE8713226.1"/>
    </source>
</evidence>
<evidence type="ECO:0000313" key="2">
    <source>
        <dbReference type="Proteomes" id="UP000616201"/>
    </source>
</evidence>
<proteinExistence type="predicted"/>
<keyword evidence="2" id="KW-1185">Reference proteome</keyword>
<dbReference type="EMBL" id="PRDK01000004">
    <property type="protein sequence ID" value="MBE8713226.1"/>
    <property type="molecule type" value="Genomic_DNA"/>
</dbReference>
<comment type="caution">
    <text evidence="1">The sequence shown here is derived from an EMBL/GenBank/DDBJ whole genome shotgun (WGS) entry which is preliminary data.</text>
</comment>
<protein>
    <submittedName>
        <fullName evidence="1">Uncharacterized protein</fullName>
    </submittedName>
</protein>
<reference evidence="1" key="1">
    <citation type="submission" date="2018-02" db="EMBL/GenBank/DDBJ databases">
        <authorList>
            <person name="Vasarhelyi B.M."/>
            <person name="Deshmukh S."/>
            <person name="Balint B."/>
            <person name="Kukolya J."/>
        </authorList>
    </citation>
    <scope>NUCLEOTIDE SEQUENCE</scope>
    <source>
        <strain evidence="1">KB22</strain>
    </source>
</reference>
<organism evidence="1 2">
    <name type="scientific">Sphingobacterium hungaricum</name>
    <dbReference type="NCBI Taxonomy" id="2082723"/>
    <lineage>
        <taxon>Bacteria</taxon>
        <taxon>Pseudomonadati</taxon>
        <taxon>Bacteroidota</taxon>
        <taxon>Sphingobacteriia</taxon>
        <taxon>Sphingobacteriales</taxon>
        <taxon>Sphingobacteriaceae</taxon>
        <taxon>Sphingobacterium</taxon>
    </lineage>
</organism>